<feature type="signal peptide" evidence="1">
    <location>
        <begin position="1"/>
        <end position="29"/>
    </location>
</feature>
<evidence type="ECO:0000313" key="3">
    <source>
        <dbReference type="Proteomes" id="UP000565579"/>
    </source>
</evidence>
<keyword evidence="3" id="KW-1185">Reference proteome</keyword>
<proteinExistence type="predicted"/>
<evidence type="ECO:0000313" key="2">
    <source>
        <dbReference type="EMBL" id="MBB6556464.1"/>
    </source>
</evidence>
<dbReference type="RefSeq" id="WP_185110903.1">
    <property type="nucleotide sequence ID" value="NZ_BAAAXY010000264.1"/>
</dbReference>
<dbReference type="Proteomes" id="UP000565579">
    <property type="component" value="Unassembled WGS sequence"/>
</dbReference>
<gene>
    <name evidence="2" type="ORF">HD593_011259</name>
</gene>
<feature type="chain" id="PRO_5031150322" evidence="1">
    <location>
        <begin position="30"/>
        <end position="235"/>
    </location>
</feature>
<evidence type="ECO:0000256" key="1">
    <source>
        <dbReference type="SAM" id="SignalP"/>
    </source>
</evidence>
<keyword evidence="1" id="KW-0732">Signal</keyword>
<protein>
    <submittedName>
        <fullName evidence="2">Uncharacterized protein</fullName>
    </submittedName>
</protein>
<comment type="caution">
    <text evidence="2">The sequence shown here is derived from an EMBL/GenBank/DDBJ whole genome shotgun (WGS) entry which is preliminary data.</text>
</comment>
<sequence length="235" mass="23555">MSFQKFRSMIAVAALTAGVSWLFTGASMAGNCTETAVLSPSSAVSTCGDPTSLHIEQSGNAGSRMITSESNKLAMAAGEMARYFGHTGLAAGKEVVDMADLGGVGATWGLTSLFSASPALFPTMPGPAGVADLATMANLPPLPPLPMLPEVPGTPLDSRLPHEMTVGQGPYHNRVVGTGLDSPLGLQQPVSEVSAEVIGQVLPKAVDSLEGISILPGGGSGAAGLTDAVGGLGLK</sequence>
<organism evidence="2 3">
    <name type="scientific">Nonomuraea rubra</name>
    <dbReference type="NCBI Taxonomy" id="46180"/>
    <lineage>
        <taxon>Bacteria</taxon>
        <taxon>Bacillati</taxon>
        <taxon>Actinomycetota</taxon>
        <taxon>Actinomycetes</taxon>
        <taxon>Streptosporangiales</taxon>
        <taxon>Streptosporangiaceae</taxon>
        <taxon>Nonomuraea</taxon>
    </lineage>
</organism>
<name>A0A7X0P726_9ACTN</name>
<reference evidence="2 3" key="1">
    <citation type="submission" date="2020-08" db="EMBL/GenBank/DDBJ databases">
        <title>Sequencing the genomes of 1000 actinobacteria strains.</title>
        <authorList>
            <person name="Klenk H.-P."/>
        </authorList>
    </citation>
    <scope>NUCLEOTIDE SEQUENCE [LARGE SCALE GENOMIC DNA]</scope>
    <source>
        <strain evidence="2 3">DSM 43768</strain>
    </source>
</reference>
<accession>A0A7X0P726</accession>
<dbReference type="EMBL" id="JACHMI010000001">
    <property type="protein sequence ID" value="MBB6556464.1"/>
    <property type="molecule type" value="Genomic_DNA"/>
</dbReference>
<dbReference type="AlphaFoldDB" id="A0A7X0P726"/>